<feature type="region of interest" description="Disordered" evidence="1">
    <location>
        <begin position="1"/>
        <end position="22"/>
    </location>
</feature>
<sequence length="143" mass="15898">DASEDITPSETDANDLDAEFHSLRTSKLSPKKVSALASQKRKLNPDETYINNVNESLTNLQDISTNQKQEDEHDYFGKHIASQLRLLPTRNAIILQEKIQSLVTNERLVCLSESTTSKVLSFNAPCGSTVSYINVSPMSNKSQ</sequence>
<accession>A0AAN8WH13</accession>
<dbReference type="Proteomes" id="UP001381693">
    <property type="component" value="Unassembled WGS sequence"/>
</dbReference>
<dbReference type="AlphaFoldDB" id="A0AAN8WH13"/>
<evidence type="ECO:0000313" key="2">
    <source>
        <dbReference type="EMBL" id="KAK7065982.1"/>
    </source>
</evidence>
<comment type="caution">
    <text evidence="2">The sequence shown here is derived from an EMBL/GenBank/DDBJ whole genome shotgun (WGS) entry which is preliminary data.</text>
</comment>
<evidence type="ECO:0000256" key="1">
    <source>
        <dbReference type="SAM" id="MobiDB-lite"/>
    </source>
</evidence>
<proteinExistence type="predicted"/>
<feature type="compositionally biased region" description="Polar residues" evidence="1">
    <location>
        <begin position="1"/>
        <end position="11"/>
    </location>
</feature>
<organism evidence="2 3">
    <name type="scientific">Halocaridina rubra</name>
    <name type="common">Hawaiian red shrimp</name>
    <dbReference type="NCBI Taxonomy" id="373956"/>
    <lineage>
        <taxon>Eukaryota</taxon>
        <taxon>Metazoa</taxon>
        <taxon>Ecdysozoa</taxon>
        <taxon>Arthropoda</taxon>
        <taxon>Crustacea</taxon>
        <taxon>Multicrustacea</taxon>
        <taxon>Malacostraca</taxon>
        <taxon>Eumalacostraca</taxon>
        <taxon>Eucarida</taxon>
        <taxon>Decapoda</taxon>
        <taxon>Pleocyemata</taxon>
        <taxon>Caridea</taxon>
        <taxon>Atyoidea</taxon>
        <taxon>Atyidae</taxon>
        <taxon>Halocaridina</taxon>
    </lineage>
</organism>
<gene>
    <name evidence="2" type="ORF">SK128_000841</name>
</gene>
<keyword evidence="3" id="KW-1185">Reference proteome</keyword>
<feature type="non-terminal residue" evidence="2">
    <location>
        <position position="1"/>
    </location>
</feature>
<protein>
    <submittedName>
        <fullName evidence="2">Uncharacterized protein</fullName>
    </submittedName>
</protein>
<name>A0AAN8WH13_HALRR</name>
<evidence type="ECO:0000313" key="3">
    <source>
        <dbReference type="Proteomes" id="UP001381693"/>
    </source>
</evidence>
<reference evidence="2 3" key="1">
    <citation type="submission" date="2023-11" db="EMBL/GenBank/DDBJ databases">
        <title>Halocaridina rubra genome assembly.</title>
        <authorList>
            <person name="Smith C."/>
        </authorList>
    </citation>
    <scope>NUCLEOTIDE SEQUENCE [LARGE SCALE GENOMIC DNA]</scope>
    <source>
        <strain evidence="2">EP-1</strain>
        <tissue evidence="2">Whole</tissue>
    </source>
</reference>
<dbReference type="EMBL" id="JAXCGZ010019565">
    <property type="protein sequence ID" value="KAK7065982.1"/>
    <property type="molecule type" value="Genomic_DNA"/>
</dbReference>